<sequence>MTTNNNNHTNTSTTVFYACYLLQSLAKQNKCYVGSTPDPIRRIRQHNGLIQGGAKKTASARPWQMVLVVHGFPSNTAALQFEWAWQKPHESRHLRDKGYSRAPAHASLTTKLRVLADMLHVRPWSRWALSVHATNSDIAVRLNTTVAQAQRAQFQAQVQAQLSKPCVVSVGSLQDLPFRNALSSDITQAFESVFLHNNAKCSVCSHPIDSDQQAKLSGGSGGSRYQMYQDEDHDNNDEHDENDNNDSDDTDESE</sequence>
<accession>A0AAD5SNC1</accession>
<evidence type="ECO:0000313" key="12">
    <source>
        <dbReference type="Proteomes" id="UP001211907"/>
    </source>
</evidence>
<evidence type="ECO:0000313" key="11">
    <source>
        <dbReference type="EMBL" id="KAJ3082211.1"/>
    </source>
</evidence>
<evidence type="ECO:0000256" key="5">
    <source>
        <dbReference type="ARBA" id="ARBA00023172"/>
    </source>
</evidence>
<feature type="region of interest" description="Disordered" evidence="9">
    <location>
        <begin position="210"/>
        <end position="254"/>
    </location>
</feature>
<dbReference type="GO" id="GO:0000724">
    <property type="term" value="P:double-strand break repair via homologous recombination"/>
    <property type="evidence" value="ECO:0007669"/>
    <property type="project" value="TreeGrafter"/>
</dbReference>
<dbReference type="GO" id="GO:0033557">
    <property type="term" value="C:Slx1-Slx4 complex"/>
    <property type="evidence" value="ECO:0007669"/>
    <property type="project" value="UniProtKB-UniRule"/>
</dbReference>
<comment type="caution">
    <text evidence="11">The sequence shown here is derived from an EMBL/GenBank/DDBJ whole genome shotgun (WGS) entry which is preliminary data.</text>
</comment>
<evidence type="ECO:0000256" key="3">
    <source>
        <dbReference type="ARBA" id="ARBA00022763"/>
    </source>
</evidence>
<dbReference type="AlphaFoldDB" id="A0AAD5SNC1"/>
<evidence type="ECO:0000256" key="7">
    <source>
        <dbReference type="ARBA" id="ARBA00023242"/>
    </source>
</evidence>
<dbReference type="InterPro" id="IPR035901">
    <property type="entry name" value="GIY-YIG_endonuc_sf"/>
</dbReference>
<dbReference type="HAMAP" id="MF_03100">
    <property type="entry name" value="Endonuc_su_Slx1"/>
    <property type="match status" value="1"/>
</dbReference>
<evidence type="ECO:0000256" key="6">
    <source>
        <dbReference type="ARBA" id="ARBA00023204"/>
    </source>
</evidence>
<dbReference type="Gene3D" id="3.40.1440.10">
    <property type="entry name" value="GIY-YIG endonuclease"/>
    <property type="match status" value="1"/>
</dbReference>
<keyword evidence="2 8" id="KW-0255">Endonuclease</keyword>
<keyword evidence="4 8" id="KW-0378">Hydrolase</keyword>
<dbReference type="PANTHER" id="PTHR20208">
    <property type="entry name" value="STRUCTURE-SPECIFIC ENDONUCLEASE SUBUNIT SLX1"/>
    <property type="match status" value="1"/>
</dbReference>
<evidence type="ECO:0000256" key="2">
    <source>
        <dbReference type="ARBA" id="ARBA00022759"/>
    </source>
</evidence>
<comment type="caution">
    <text evidence="8">Lacks conserved residue(s) required for the propagation of feature annotation.</text>
</comment>
<feature type="domain" description="GIY-YIG" evidence="10">
    <location>
        <begin position="15"/>
        <end position="95"/>
    </location>
</feature>
<comment type="cofactor">
    <cofactor evidence="8">
        <name>a divalent metal cation</name>
        <dbReference type="ChEBI" id="CHEBI:60240"/>
    </cofactor>
</comment>
<comment type="subunit">
    <text evidence="8">Forms a heterodimer with SLX4.</text>
</comment>
<dbReference type="GO" id="GO:0008821">
    <property type="term" value="F:crossover junction DNA endonuclease activity"/>
    <property type="evidence" value="ECO:0007669"/>
    <property type="project" value="TreeGrafter"/>
</dbReference>
<evidence type="ECO:0000259" key="10">
    <source>
        <dbReference type="PROSITE" id="PS50164"/>
    </source>
</evidence>
<keyword evidence="6 8" id="KW-0234">DNA repair</keyword>
<evidence type="ECO:0000256" key="8">
    <source>
        <dbReference type="HAMAP-Rule" id="MF_03100"/>
    </source>
</evidence>
<dbReference type="Proteomes" id="UP001211907">
    <property type="component" value="Unassembled WGS sequence"/>
</dbReference>
<keyword evidence="3 8" id="KW-0227">DNA damage</keyword>
<dbReference type="CDD" id="cd10455">
    <property type="entry name" value="GIY-YIG_SLX1"/>
    <property type="match status" value="1"/>
</dbReference>
<dbReference type="InterPro" id="IPR000305">
    <property type="entry name" value="GIY-YIG_endonuc"/>
</dbReference>
<evidence type="ECO:0000256" key="1">
    <source>
        <dbReference type="ARBA" id="ARBA00022722"/>
    </source>
</evidence>
<comment type="function">
    <text evidence="8">Catalytic subunit of the SLX1-SLX4 structure-specific endonuclease that resolves DNA secondary structures generated during DNA repair and recombination. Has endonuclease activity towards branched DNA substrates, introducing single-strand cuts in duplex DNA close to junctions with ss-DNA.</text>
</comment>
<feature type="compositionally biased region" description="Acidic residues" evidence="9">
    <location>
        <begin position="229"/>
        <end position="254"/>
    </location>
</feature>
<dbReference type="PANTHER" id="PTHR20208:SF10">
    <property type="entry name" value="STRUCTURE-SPECIFIC ENDONUCLEASE SUBUNIT SLX1"/>
    <property type="match status" value="1"/>
</dbReference>
<keyword evidence="12" id="KW-1185">Reference proteome</keyword>
<gene>
    <name evidence="11" type="primary">SLX1</name>
    <name evidence="11" type="ORF">HK100_009719</name>
</gene>
<evidence type="ECO:0000256" key="9">
    <source>
        <dbReference type="SAM" id="MobiDB-lite"/>
    </source>
</evidence>
<keyword evidence="5 8" id="KW-0233">DNA recombination</keyword>
<evidence type="ECO:0000256" key="4">
    <source>
        <dbReference type="ARBA" id="ARBA00022801"/>
    </source>
</evidence>
<comment type="similarity">
    <text evidence="8">Belongs to the SLX1 family.</text>
</comment>
<dbReference type="EMBL" id="JADGJH010005088">
    <property type="protein sequence ID" value="KAJ3082211.1"/>
    <property type="molecule type" value="Genomic_DNA"/>
</dbReference>
<reference evidence="11" key="1">
    <citation type="submission" date="2020-05" db="EMBL/GenBank/DDBJ databases">
        <title>Phylogenomic resolution of chytrid fungi.</title>
        <authorList>
            <person name="Stajich J.E."/>
            <person name="Amses K."/>
            <person name="Simmons R."/>
            <person name="Seto K."/>
            <person name="Myers J."/>
            <person name="Bonds A."/>
            <person name="Quandt C.A."/>
            <person name="Barry K."/>
            <person name="Liu P."/>
            <person name="Grigoriev I."/>
            <person name="Longcore J.E."/>
            <person name="James T.Y."/>
        </authorList>
    </citation>
    <scope>NUCLEOTIDE SEQUENCE</scope>
    <source>
        <strain evidence="11">JEL0513</strain>
    </source>
</reference>
<protein>
    <submittedName>
        <fullName evidence="11">Slx4p interacting protein</fullName>
    </submittedName>
</protein>
<proteinExistence type="inferred from homology"/>
<dbReference type="InterPro" id="IPR050381">
    <property type="entry name" value="SLX1_endonuclease"/>
</dbReference>
<comment type="subcellular location">
    <subcellularLocation>
        <location evidence="8">Nucleus</location>
    </subcellularLocation>
</comment>
<dbReference type="GO" id="GO:0017108">
    <property type="term" value="F:5'-flap endonuclease activity"/>
    <property type="evidence" value="ECO:0007669"/>
    <property type="project" value="InterPro"/>
</dbReference>
<dbReference type="InterPro" id="IPR027520">
    <property type="entry name" value="Slx1"/>
</dbReference>
<keyword evidence="7 8" id="KW-0539">Nucleus</keyword>
<dbReference type="Pfam" id="PF01541">
    <property type="entry name" value="GIY-YIG"/>
    <property type="match status" value="1"/>
</dbReference>
<dbReference type="PROSITE" id="PS50164">
    <property type="entry name" value="GIY_YIG"/>
    <property type="match status" value="1"/>
</dbReference>
<dbReference type="FunFam" id="3.40.1440.10:FF:000006">
    <property type="entry name" value="Structure-specific endonuclease subunit SLX1"/>
    <property type="match status" value="1"/>
</dbReference>
<name>A0AAD5SNC1_9FUNG</name>
<keyword evidence="1 8" id="KW-0540">Nuclease</keyword>
<dbReference type="SUPFAM" id="SSF82771">
    <property type="entry name" value="GIY-YIG endonuclease"/>
    <property type="match status" value="1"/>
</dbReference>
<organism evidence="11 12">
    <name type="scientific">Physocladia obscura</name>
    <dbReference type="NCBI Taxonomy" id="109957"/>
    <lineage>
        <taxon>Eukaryota</taxon>
        <taxon>Fungi</taxon>
        <taxon>Fungi incertae sedis</taxon>
        <taxon>Chytridiomycota</taxon>
        <taxon>Chytridiomycota incertae sedis</taxon>
        <taxon>Chytridiomycetes</taxon>
        <taxon>Chytridiales</taxon>
        <taxon>Chytriomycetaceae</taxon>
        <taxon>Physocladia</taxon>
    </lineage>
</organism>